<feature type="binding site" evidence="10">
    <location>
        <position position="183"/>
    </location>
    <ligand>
        <name>pyridoxal 5'-phosphate</name>
        <dbReference type="ChEBI" id="CHEBI:597326"/>
    </ligand>
</feature>
<name>A0ABP8L3S2_9BURK</name>
<comment type="subunit">
    <text evidence="10">Homodimer. Forms a heterotetramer with IscU, interacts with other sulfur acceptors.</text>
</comment>
<protein>
    <recommendedName>
        <fullName evidence="10">Cysteine desulfurase IscS</fullName>
        <ecNumber evidence="10">2.8.1.7</ecNumber>
    </recommendedName>
</protein>
<comment type="caution">
    <text evidence="13">The sequence shown here is derived from an EMBL/GenBank/DDBJ whole genome shotgun (WGS) entry which is preliminary data.</text>
</comment>
<comment type="catalytic activity">
    <reaction evidence="9 10">
        <text>(sulfur carrier)-H + L-cysteine = (sulfur carrier)-SH + L-alanine</text>
        <dbReference type="Rhea" id="RHEA:43892"/>
        <dbReference type="Rhea" id="RHEA-COMP:14737"/>
        <dbReference type="Rhea" id="RHEA-COMP:14739"/>
        <dbReference type="ChEBI" id="CHEBI:29917"/>
        <dbReference type="ChEBI" id="CHEBI:35235"/>
        <dbReference type="ChEBI" id="CHEBI:57972"/>
        <dbReference type="ChEBI" id="CHEBI:64428"/>
        <dbReference type="EC" id="2.8.1.7"/>
    </reaction>
</comment>
<accession>A0ABP8L3S2</accession>
<feature type="binding site" description="via persulfide group" evidence="10">
    <location>
        <position position="328"/>
    </location>
    <ligand>
        <name>[2Fe-2S] cluster</name>
        <dbReference type="ChEBI" id="CHEBI:190135"/>
        <note>ligand shared with IscU</note>
    </ligand>
</feature>
<keyword evidence="7 10" id="KW-0408">Iron</keyword>
<dbReference type="Gene3D" id="3.90.1150.10">
    <property type="entry name" value="Aspartate Aminotransferase, domain 1"/>
    <property type="match status" value="1"/>
</dbReference>
<dbReference type="NCBIfam" id="TIGR02006">
    <property type="entry name" value="IscS"/>
    <property type="match status" value="1"/>
</dbReference>
<dbReference type="PANTHER" id="PTHR11601:SF34">
    <property type="entry name" value="CYSTEINE DESULFURASE"/>
    <property type="match status" value="1"/>
</dbReference>
<comment type="cofactor">
    <cofactor evidence="1 10 11">
        <name>pyridoxal 5'-phosphate</name>
        <dbReference type="ChEBI" id="CHEBI:597326"/>
    </cofactor>
</comment>
<evidence type="ECO:0000256" key="1">
    <source>
        <dbReference type="ARBA" id="ARBA00001933"/>
    </source>
</evidence>
<keyword evidence="5 10" id="KW-0479">Metal-binding</keyword>
<organism evidence="13 14">
    <name type="scientific">Acidovorax lacteus</name>
    <dbReference type="NCBI Taxonomy" id="1924988"/>
    <lineage>
        <taxon>Bacteria</taxon>
        <taxon>Pseudomonadati</taxon>
        <taxon>Pseudomonadota</taxon>
        <taxon>Betaproteobacteria</taxon>
        <taxon>Burkholderiales</taxon>
        <taxon>Comamonadaceae</taxon>
        <taxon>Acidovorax</taxon>
    </lineage>
</organism>
<proteinExistence type="inferred from homology"/>
<evidence type="ECO:0000256" key="8">
    <source>
        <dbReference type="ARBA" id="ARBA00023014"/>
    </source>
</evidence>
<dbReference type="InterPro" id="IPR015424">
    <property type="entry name" value="PyrdxlP-dep_Trfase"/>
</dbReference>
<dbReference type="HAMAP" id="MF_00331">
    <property type="entry name" value="Cys_desulf_IscS"/>
    <property type="match status" value="1"/>
</dbReference>
<dbReference type="RefSeq" id="WP_345061698.1">
    <property type="nucleotide sequence ID" value="NZ_BAABEX010000007.1"/>
</dbReference>
<comment type="pathway">
    <text evidence="10">Cofactor biosynthesis; iron-sulfur cluster biosynthesis.</text>
</comment>
<dbReference type="Proteomes" id="UP001501788">
    <property type="component" value="Unassembled WGS sequence"/>
</dbReference>
<evidence type="ECO:0000256" key="11">
    <source>
        <dbReference type="RuleBase" id="RU004504"/>
    </source>
</evidence>
<evidence type="ECO:0000313" key="14">
    <source>
        <dbReference type="Proteomes" id="UP001501788"/>
    </source>
</evidence>
<feature type="active site" description="Cysteine persulfide intermediate" evidence="10">
    <location>
        <position position="328"/>
    </location>
</feature>
<evidence type="ECO:0000256" key="9">
    <source>
        <dbReference type="ARBA" id="ARBA00050776"/>
    </source>
</evidence>
<keyword evidence="6 10" id="KW-0663">Pyridoxal phosphate</keyword>
<dbReference type="NCBIfam" id="NF010611">
    <property type="entry name" value="PRK14012.1"/>
    <property type="match status" value="1"/>
</dbReference>
<evidence type="ECO:0000256" key="4">
    <source>
        <dbReference type="ARBA" id="ARBA00022714"/>
    </source>
</evidence>
<feature type="binding site" evidence="10">
    <location>
        <position position="155"/>
    </location>
    <ligand>
        <name>pyridoxal 5'-phosphate</name>
        <dbReference type="ChEBI" id="CHEBI:597326"/>
    </ligand>
</feature>
<feature type="modified residue" description="N6-(pyridoxal phosphate)lysine" evidence="10">
    <location>
        <position position="206"/>
    </location>
</feature>
<comment type="function">
    <text evidence="10">Master enzyme that delivers sulfur to a number of partners involved in Fe-S cluster assembly, tRNA modification or cofactor biosynthesis. Catalyzes the removal of elemental sulfur atoms from cysteine to produce alanine. Functions as a sulfur delivery protein for Fe-S cluster synthesis onto IscU, an Fe-S scaffold assembly protein, as well as other S acceptor proteins.</text>
</comment>
<evidence type="ECO:0000259" key="12">
    <source>
        <dbReference type="Pfam" id="PF00266"/>
    </source>
</evidence>
<dbReference type="SUPFAM" id="SSF53383">
    <property type="entry name" value="PLP-dependent transferases"/>
    <property type="match status" value="1"/>
</dbReference>
<dbReference type="InterPro" id="IPR015421">
    <property type="entry name" value="PyrdxlP-dep_Trfase_major"/>
</dbReference>
<comment type="similarity">
    <text evidence="2 10">Belongs to the class-V pyridoxal-phosphate-dependent aminotransferase family. NifS/IscS subfamily.</text>
</comment>
<feature type="domain" description="Aminotransferase class V" evidence="12">
    <location>
        <begin position="7"/>
        <end position="368"/>
    </location>
</feature>
<feature type="binding site" evidence="10">
    <location>
        <position position="243"/>
    </location>
    <ligand>
        <name>pyridoxal 5'-phosphate</name>
        <dbReference type="ChEBI" id="CHEBI:597326"/>
    </ligand>
</feature>
<dbReference type="PANTHER" id="PTHR11601">
    <property type="entry name" value="CYSTEINE DESULFURYLASE FAMILY MEMBER"/>
    <property type="match status" value="1"/>
</dbReference>
<keyword evidence="3 10" id="KW-0808">Transferase</keyword>
<keyword evidence="14" id="KW-1185">Reference proteome</keyword>
<dbReference type="EMBL" id="BAABEX010000007">
    <property type="protein sequence ID" value="GAA4421044.1"/>
    <property type="molecule type" value="Genomic_DNA"/>
</dbReference>
<keyword evidence="10" id="KW-0963">Cytoplasm</keyword>
<evidence type="ECO:0000313" key="13">
    <source>
        <dbReference type="EMBL" id="GAA4421044.1"/>
    </source>
</evidence>
<evidence type="ECO:0000256" key="10">
    <source>
        <dbReference type="HAMAP-Rule" id="MF_00331"/>
    </source>
</evidence>
<evidence type="ECO:0000256" key="2">
    <source>
        <dbReference type="ARBA" id="ARBA00006490"/>
    </source>
</evidence>
<dbReference type="Gene3D" id="3.40.640.10">
    <property type="entry name" value="Type I PLP-dependent aspartate aminotransferase-like (Major domain)"/>
    <property type="match status" value="1"/>
</dbReference>
<keyword evidence="8 10" id="KW-0411">Iron-sulfur</keyword>
<dbReference type="InterPro" id="IPR016454">
    <property type="entry name" value="Cysteine_dSase"/>
</dbReference>
<dbReference type="InterPro" id="IPR015422">
    <property type="entry name" value="PyrdxlP-dep_Trfase_small"/>
</dbReference>
<dbReference type="InterPro" id="IPR020578">
    <property type="entry name" value="Aminotrans_V_PyrdxlP_BS"/>
</dbReference>
<dbReference type="InterPro" id="IPR000192">
    <property type="entry name" value="Aminotrans_V_dom"/>
</dbReference>
<evidence type="ECO:0000256" key="5">
    <source>
        <dbReference type="ARBA" id="ARBA00022723"/>
    </source>
</evidence>
<dbReference type="InterPro" id="IPR010240">
    <property type="entry name" value="Cys_deSase_IscS"/>
</dbReference>
<dbReference type="EC" id="2.8.1.7" evidence="10"/>
<dbReference type="PROSITE" id="PS00595">
    <property type="entry name" value="AA_TRANSFER_CLASS_5"/>
    <property type="match status" value="1"/>
</dbReference>
<reference evidence="14" key="1">
    <citation type="journal article" date="2019" name="Int. J. Syst. Evol. Microbiol.">
        <title>The Global Catalogue of Microorganisms (GCM) 10K type strain sequencing project: providing services to taxonomists for standard genome sequencing and annotation.</title>
        <authorList>
            <consortium name="The Broad Institute Genomics Platform"/>
            <consortium name="The Broad Institute Genome Sequencing Center for Infectious Disease"/>
            <person name="Wu L."/>
            <person name="Ma J."/>
        </authorList>
    </citation>
    <scope>NUCLEOTIDE SEQUENCE [LARGE SCALE GENOMIC DNA]</scope>
    <source>
        <strain evidence="14">JCM 31890</strain>
    </source>
</reference>
<keyword evidence="4 10" id="KW-0001">2Fe-2S</keyword>
<feature type="binding site" evidence="10">
    <location>
        <begin position="75"/>
        <end position="76"/>
    </location>
    <ligand>
        <name>pyridoxal 5'-phosphate</name>
        <dbReference type="ChEBI" id="CHEBI:597326"/>
    </ligand>
</feature>
<evidence type="ECO:0000256" key="7">
    <source>
        <dbReference type="ARBA" id="ARBA00023004"/>
    </source>
</evidence>
<evidence type="ECO:0000256" key="6">
    <source>
        <dbReference type="ARBA" id="ARBA00022898"/>
    </source>
</evidence>
<dbReference type="PIRSF" id="PIRSF005572">
    <property type="entry name" value="NifS"/>
    <property type="match status" value="1"/>
</dbReference>
<evidence type="ECO:0000256" key="3">
    <source>
        <dbReference type="ARBA" id="ARBA00022679"/>
    </source>
</evidence>
<dbReference type="Pfam" id="PF00266">
    <property type="entry name" value="Aminotran_5"/>
    <property type="match status" value="1"/>
</dbReference>
<sequence length="404" mass="44542">MTPHFPIYLDYGATTPVDPRVVDAMIPWLREHFGNPASRSHAWGWEAEEAVEKARADVAALIGADPREIVWTSGATESNNLALKGAAHFYQGKGKHLITVKTEHKAVLDTMRELERQGFEVSYLDVLPNGLLDMDVLKAAIRPDTILISVMFVNNEIGVIQDIPAIGALCRDKGIILHVDAAQATGKIEIDMATLPVDLMSLASHKTYGPKGIGALYVRRKPRVRLEAQMHGGGHERGMRSGTLPTHQIVGMGEAFRIAREEMSQDLAKAKTLQKRLLDGLSDIEQVFVNGDLERRVPHNLNMSFNYVEGESLIMGIKGLAVSSGSACTSASLEPSYVLRALGRSDELAHSSLRMTIGRFTTEQEIDYAIATIRQNVAKLRELSPLWEMYKDGIDLSTIQWAAH</sequence>
<comment type="subcellular location">
    <subcellularLocation>
        <location evidence="10">Cytoplasm</location>
    </subcellularLocation>
</comment>
<gene>
    <name evidence="10" type="primary">iscS</name>
    <name evidence="13" type="ORF">GCM10023090_09530</name>
</gene>
<comment type="caution">
    <text evidence="10">Lacks conserved residue(s) required for the propagation of feature annotation.</text>
</comment>